<feature type="transmembrane region" description="Helical" evidence="2">
    <location>
        <begin position="7"/>
        <end position="30"/>
    </location>
</feature>
<dbReference type="EMBL" id="JAUHTC010000095">
    <property type="protein sequence ID" value="MDN4521852.1"/>
    <property type="molecule type" value="Genomic_DNA"/>
</dbReference>
<protein>
    <submittedName>
        <fullName evidence="3">Uncharacterized protein</fullName>
    </submittedName>
</protein>
<name>A0ABT8HNK6_MYCAO</name>
<organism evidence="3 4">
    <name type="scientific">Mycolicibacterium austroafricanum</name>
    <name type="common">Mycobacterium austroafricanum</name>
    <dbReference type="NCBI Taxonomy" id="39687"/>
    <lineage>
        <taxon>Bacteria</taxon>
        <taxon>Bacillati</taxon>
        <taxon>Actinomycetota</taxon>
        <taxon>Actinomycetes</taxon>
        <taxon>Mycobacteriales</taxon>
        <taxon>Mycobacteriaceae</taxon>
        <taxon>Mycolicibacterium</taxon>
    </lineage>
</organism>
<keyword evidence="2" id="KW-0812">Transmembrane</keyword>
<feature type="region of interest" description="Disordered" evidence="1">
    <location>
        <begin position="502"/>
        <end position="525"/>
    </location>
</feature>
<gene>
    <name evidence="3" type="ORF">QYF68_29115</name>
</gene>
<evidence type="ECO:0000256" key="1">
    <source>
        <dbReference type="SAM" id="MobiDB-lite"/>
    </source>
</evidence>
<keyword evidence="2" id="KW-1133">Transmembrane helix</keyword>
<evidence type="ECO:0000313" key="3">
    <source>
        <dbReference type="EMBL" id="MDN4521852.1"/>
    </source>
</evidence>
<dbReference type="RefSeq" id="WP_235881470.1">
    <property type="nucleotide sequence ID" value="NZ_JAUHTC010000095.1"/>
</dbReference>
<comment type="caution">
    <text evidence="3">The sequence shown here is derived from an EMBL/GenBank/DDBJ whole genome shotgun (WGS) entry which is preliminary data.</text>
</comment>
<keyword evidence="4" id="KW-1185">Reference proteome</keyword>
<feature type="transmembrane region" description="Helical" evidence="2">
    <location>
        <begin position="223"/>
        <end position="245"/>
    </location>
</feature>
<feature type="transmembrane region" description="Helical" evidence="2">
    <location>
        <begin position="474"/>
        <end position="494"/>
    </location>
</feature>
<sequence>MRGKSVPISWAVVTLVGAIVIILVVSWQLFPRLTAAQTMVEDLSPAFTADRVEGARGGVELVSAAVDAVDPMVEADGVAAEMPELIDLVAERTGVSREDALALLRKDFPHITGLLTSAPFDEIAVEIPKLVHYLGTAMFMTPDQVRDMLQRDYPKIYQVTVNFPVLIDGWNAVPGTEALTRFDGTPVRTMPQARDYLSEELVAPVERQQGNFRPLGVRGGVGFLAPLLLVLGIVVIIFGTTMVVLTWRRVPPNPVRFAWVVVPVVGAAVVGLVLALNLFPRLIGGQILLDDTRPAFALSRIEGDRAAVEHISVFVNSLGPAVLPDRGVATEYPALLDHVAKEVGVPTERVLELVHLFFPHTAALLDAVPFSQATAEIPKLVDFLASTSDVTTDQIWESLRADFPGVYQLLTNLPDITNWWAAVPGTEKLTRFDGSPARAGEQVRNYFLDDVIPALERQQANYVIVDTNWPELTVFAPLLTVVGIAVALFGLYIGHLTSKQLRRQREDGPNPPALASDVPTPAGVS</sequence>
<dbReference type="Proteomes" id="UP001172687">
    <property type="component" value="Unassembled WGS sequence"/>
</dbReference>
<evidence type="ECO:0000256" key="2">
    <source>
        <dbReference type="SAM" id="Phobius"/>
    </source>
</evidence>
<proteinExistence type="predicted"/>
<reference evidence="3" key="1">
    <citation type="submission" date="2023-07" db="EMBL/GenBank/DDBJ databases">
        <title>Degradation of tert-butanol by M. austroafricanum TBA100.</title>
        <authorList>
            <person name="Helbich S."/>
            <person name="Vainshtein Y."/>
        </authorList>
    </citation>
    <scope>NUCLEOTIDE SEQUENCE</scope>
    <source>
        <strain evidence="3">TBA100</strain>
    </source>
</reference>
<accession>A0ABT8HNK6</accession>
<keyword evidence="2" id="KW-0472">Membrane</keyword>
<feature type="transmembrane region" description="Helical" evidence="2">
    <location>
        <begin position="257"/>
        <end position="279"/>
    </location>
</feature>
<evidence type="ECO:0000313" key="4">
    <source>
        <dbReference type="Proteomes" id="UP001172687"/>
    </source>
</evidence>